<dbReference type="RefSeq" id="WP_132321714.1">
    <property type="nucleotide sequence ID" value="NZ_FWZT01000016.1"/>
</dbReference>
<organism evidence="1 2">
    <name type="scientific">Pseudobacteriovorax antillogorgiicola</name>
    <dbReference type="NCBI Taxonomy" id="1513793"/>
    <lineage>
        <taxon>Bacteria</taxon>
        <taxon>Pseudomonadati</taxon>
        <taxon>Bdellovibrionota</taxon>
        <taxon>Oligoflexia</taxon>
        <taxon>Oligoflexales</taxon>
        <taxon>Pseudobacteriovoracaceae</taxon>
        <taxon>Pseudobacteriovorax</taxon>
    </lineage>
</organism>
<reference evidence="2" key="1">
    <citation type="submission" date="2017-04" db="EMBL/GenBank/DDBJ databases">
        <authorList>
            <person name="Varghese N."/>
            <person name="Submissions S."/>
        </authorList>
    </citation>
    <scope>NUCLEOTIDE SEQUENCE [LARGE SCALE GENOMIC DNA]</scope>
    <source>
        <strain evidence="2">RKEM611</strain>
    </source>
</reference>
<dbReference type="EMBL" id="FWZT01000016">
    <property type="protein sequence ID" value="SMF53153.1"/>
    <property type="molecule type" value="Genomic_DNA"/>
</dbReference>
<dbReference type="PROSITE" id="PS51257">
    <property type="entry name" value="PROKAR_LIPOPROTEIN"/>
    <property type="match status" value="1"/>
</dbReference>
<protein>
    <submittedName>
        <fullName evidence="1">Uncharacterized protein</fullName>
    </submittedName>
</protein>
<accession>A0A1Y6CB84</accession>
<proteinExistence type="predicted"/>
<dbReference type="AlphaFoldDB" id="A0A1Y6CB84"/>
<gene>
    <name evidence="1" type="ORF">SAMN06296036_116103</name>
</gene>
<sequence>MKSPKVHLAALVGLWALSLSCTDSKLDSQADLAAEASQDSNVEDSKSQLASEPVSVGGAFLHVRCGSYTDDLYGCGIHENGSKYQDSTIESVKIEGQDLAINQLTSSDPWHVSFSLPEDLQPGIAPDAIEAIVQFTIADQSYERRSPEGLSGEPLVVANPEAQGPFGLVDIAAPETFRYPVDEDGTVTFKNNFDQSPIVEDSDGDGTADWRLRDPGELVANAVEKGIFINREQVQLKSQPEANTPHDLMSVEYAAAHVSNAGMGAEFWISVNYGANVSAVVFVHLQNVGTSQTAILYTKEDGNPRVELARFENLALGFQRVSLFVDTGNRLVSMAIGQNEVTSLAFPTFTANEVNQFTIAGRDSDVAFAYVHSVVDPSAGGVAGAGFGVGFGND</sequence>
<dbReference type="STRING" id="1513793.SAMN06296036_116103"/>
<evidence type="ECO:0000313" key="1">
    <source>
        <dbReference type="EMBL" id="SMF53153.1"/>
    </source>
</evidence>
<name>A0A1Y6CB84_9BACT</name>
<keyword evidence="2" id="KW-1185">Reference proteome</keyword>
<evidence type="ECO:0000313" key="2">
    <source>
        <dbReference type="Proteomes" id="UP000192907"/>
    </source>
</evidence>
<dbReference type="Proteomes" id="UP000192907">
    <property type="component" value="Unassembled WGS sequence"/>
</dbReference>